<dbReference type="SUPFAM" id="SSF51338">
    <property type="entry name" value="Composite domain of metallo-dependent hydrolases"/>
    <property type="match status" value="1"/>
</dbReference>
<dbReference type="Gene3D" id="2.30.40.10">
    <property type="entry name" value="Urease, subunit C, domain 1"/>
    <property type="match status" value="1"/>
</dbReference>
<name>A0A261Y7P5_9FUNG</name>
<dbReference type="AlphaFoldDB" id="A0A261Y7P5"/>
<evidence type="ECO:0000313" key="6">
    <source>
        <dbReference type="EMBL" id="OZJ06623.1"/>
    </source>
</evidence>
<dbReference type="InterPro" id="IPR032466">
    <property type="entry name" value="Metal_Hydrolase"/>
</dbReference>
<dbReference type="PANTHER" id="PTHR43794:SF11">
    <property type="entry name" value="AMIDOHYDROLASE-RELATED DOMAIN-CONTAINING PROTEIN"/>
    <property type="match status" value="1"/>
</dbReference>
<gene>
    <name evidence="6" type="ORF">BZG36_00375</name>
</gene>
<reference evidence="6 7" key="1">
    <citation type="journal article" date="2017" name="Mycologia">
        <title>Bifiguratus adelaidae, gen. et sp. nov., a new member of Mucoromycotina in endophytic and soil-dwelling habitats.</title>
        <authorList>
            <person name="Torres-Cruz T.J."/>
            <person name="Billingsley Tobias T.L."/>
            <person name="Almatruk M."/>
            <person name="Hesse C."/>
            <person name="Kuske C.R."/>
            <person name="Desiro A."/>
            <person name="Benucci G.M."/>
            <person name="Bonito G."/>
            <person name="Stajich J.E."/>
            <person name="Dunlap C."/>
            <person name="Arnold A.E."/>
            <person name="Porras-Alfaro A."/>
        </authorList>
    </citation>
    <scope>NUCLEOTIDE SEQUENCE [LARGE SCALE GENOMIC DNA]</scope>
    <source>
        <strain evidence="6 7">AZ0501</strain>
    </source>
</reference>
<organism evidence="6 7">
    <name type="scientific">Bifiguratus adelaidae</name>
    <dbReference type="NCBI Taxonomy" id="1938954"/>
    <lineage>
        <taxon>Eukaryota</taxon>
        <taxon>Fungi</taxon>
        <taxon>Fungi incertae sedis</taxon>
        <taxon>Mucoromycota</taxon>
        <taxon>Mucoromycotina</taxon>
        <taxon>Endogonomycetes</taxon>
        <taxon>Endogonales</taxon>
        <taxon>Endogonales incertae sedis</taxon>
        <taxon>Bifiguratus</taxon>
    </lineage>
</organism>
<dbReference type="Pfam" id="PF22039">
    <property type="entry name" value="HUTI_composite_bact"/>
    <property type="match status" value="1"/>
</dbReference>
<protein>
    <submittedName>
        <fullName evidence="6">Uncharacterized protein</fullName>
    </submittedName>
</protein>
<keyword evidence="2" id="KW-0378">Hydrolase</keyword>
<comment type="caution">
    <text evidence="6">The sequence shown here is derived from an EMBL/GenBank/DDBJ whole genome shotgun (WGS) entry which is preliminary data.</text>
</comment>
<proteinExistence type="predicted"/>
<evidence type="ECO:0000256" key="3">
    <source>
        <dbReference type="ARBA" id="ARBA00022833"/>
    </source>
</evidence>
<dbReference type="Proteomes" id="UP000242875">
    <property type="component" value="Unassembled WGS sequence"/>
</dbReference>
<feature type="domain" description="Aminodeoxyfutalosine deaminase/Imidazolonepropionase-like composite" evidence="5">
    <location>
        <begin position="21"/>
        <end position="44"/>
    </location>
</feature>
<dbReference type="GO" id="GO:0016810">
    <property type="term" value="F:hydrolase activity, acting on carbon-nitrogen (but not peptide) bonds"/>
    <property type="evidence" value="ECO:0007669"/>
    <property type="project" value="InterPro"/>
</dbReference>
<evidence type="ECO:0000259" key="4">
    <source>
        <dbReference type="Pfam" id="PF01979"/>
    </source>
</evidence>
<dbReference type="InterPro" id="IPR054418">
    <property type="entry name" value="MQNX/HUTI_composite_N"/>
</dbReference>
<feature type="domain" description="Amidohydrolase-related" evidence="4">
    <location>
        <begin position="55"/>
        <end position="244"/>
    </location>
</feature>
<accession>A0A261Y7P5</accession>
<evidence type="ECO:0000259" key="5">
    <source>
        <dbReference type="Pfam" id="PF22039"/>
    </source>
</evidence>
<dbReference type="InterPro" id="IPR050287">
    <property type="entry name" value="MTA/SAH_deaminase"/>
</dbReference>
<dbReference type="GO" id="GO:0046872">
    <property type="term" value="F:metal ion binding"/>
    <property type="evidence" value="ECO:0007669"/>
    <property type="project" value="UniProtKB-KW"/>
</dbReference>
<dbReference type="Gene3D" id="3.20.20.140">
    <property type="entry name" value="Metal-dependent hydrolases"/>
    <property type="match status" value="1"/>
</dbReference>
<evidence type="ECO:0000256" key="2">
    <source>
        <dbReference type="ARBA" id="ARBA00022801"/>
    </source>
</evidence>
<dbReference type="EMBL" id="MVBO01000002">
    <property type="protein sequence ID" value="OZJ06623.1"/>
    <property type="molecule type" value="Genomic_DNA"/>
</dbReference>
<dbReference type="InterPro" id="IPR011059">
    <property type="entry name" value="Metal-dep_hydrolase_composite"/>
</dbReference>
<keyword evidence="1" id="KW-0479">Metal-binding</keyword>
<dbReference type="SUPFAM" id="SSF51556">
    <property type="entry name" value="Metallo-dependent hydrolases"/>
    <property type="match status" value="1"/>
</dbReference>
<dbReference type="PANTHER" id="PTHR43794">
    <property type="entry name" value="AMINOHYDROLASE SSNA-RELATED"/>
    <property type="match status" value="1"/>
</dbReference>
<sequence length="249" mass="27576">MLYINGDIITMNAERHIIANGALLVRDNRIADIGKTSALVKAYPSEPTTDLGGKLVIPGLIDTHVHLAQSLLRGCADDKSLITWLCERVWVLQGCFEGDDGYAAARLCIAEMMKSGTTTFLEAMCADRYNFDRVAQAVEESGIRACIGKIVMDVGTYATQSPFSMHPGLIETREQSLLGTLAAREKWHGKANDRIHVWFGSRTPGGVSVQLFKEMTQLSRERGIRITMHCAEVEADKQYFRQGKSMTSF</sequence>
<dbReference type="Pfam" id="PF01979">
    <property type="entry name" value="Amidohydro_1"/>
    <property type="match status" value="1"/>
</dbReference>
<dbReference type="OrthoDB" id="194468at2759"/>
<keyword evidence="3" id="KW-0862">Zinc</keyword>
<evidence type="ECO:0000313" key="7">
    <source>
        <dbReference type="Proteomes" id="UP000242875"/>
    </source>
</evidence>
<evidence type="ECO:0000256" key="1">
    <source>
        <dbReference type="ARBA" id="ARBA00022723"/>
    </source>
</evidence>
<dbReference type="InterPro" id="IPR006680">
    <property type="entry name" value="Amidohydro-rel"/>
</dbReference>
<keyword evidence="7" id="KW-1185">Reference proteome</keyword>